<gene>
    <name evidence="1" type="ORF">C0V70_08860</name>
</gene>
<dbReference type="AlphaFoldDB" id="A0A2K9NRR3"/>
<proteinExistence type="predicted"/>
<protein>
    <submittedName>
        <fullName evidence="1">Uncharacterized protein</fullName>
    </submittedName>
</protein>
<evidence type="ECO:0000313" key="2">
    <source>
        <dbReference type="Proteomes" id="UP000235584"/>
    </source>
</evidence>
<dbReference type="EMBL" id="CP025704">
    <property type="protein sequence ID" value="AUN98213.1"/>
    <property type="molecule type" value="Genomic_DNA"/>
</dbReference>
<dbReference type="KEGG" id="bsto:C0V70_08860"/>
<sequence>MLRLSFAWKFQRIPLIIYLMLNFKIYPVILGLLLSFVTMAADNSVINDHGTVVLTGSTHKARVINSKAIVYADENMLTPLGYIANGKAIIVGNPRRMNRDLVPLVVYGRIAYIETKDIRFEDGTEEEYNTKRGAPREHDVDITIQKPEERLSENNSFYFSLHRYGAGDEIKQLFLTNDNTEKDVMTGFNLQFIHRQTTSNFFWGAAADYSAVSTGNMKFGYWLFSPTVGYSIFKNPLFSVDIYGSLDLGVNLEYNIESNFEEEPAGWIWGVQGNARVVFFPTSKYHAFAGMGLRKYSVTDLATVKDLNGNAIPGVKDITGVSLFIGAGLEFR</sequence>
<name>A0A2K9NRR3_BACTC</name>
<accession>A0A2K9NRR3</accession>
<organism evidence="1 2">
    <name type="scientific">Bacteriovorax stolpii</name>
    <name type="common">Bdellovibrio stolpii</name>
    <dbReference type="NCBI Taxonomy" id="960"/>
    <lineage>
        <taxon>Bacteria</taxon>
        <taxon>Pseudomonadati</taxon>
        <taxon>Bdellovibrionota</taxon>
        <taxon>Bacteriovoracia</taxon>
        <taxon>Bacteriovoracales</taxon>
        <taxon>Bacteriovoracaceae</taxon>
        <taxon>Bacteriovorax</taxon>
    </lineage>
</organism>
<evidence type="ECO:0000313" key="1">
    <source>
        <dbReference type="EMBL" id="AUN98213.1"/>
    </source>
</evidence>
<reference evidence="1 2" key="1">
    <citation type="submission" date="2018-01" db="EMBL/GenBank/DDBJ databases">
        <title>Complete genome sequence of Bacteriovorax stolpii DSM12778.</title>
        <authorList>
            <person name="Tang B."/>
            <person name="Chang J."/>
        </authorList>
    </citation>
    <scope>NUCLEOTIDE SEQUENCE [LARGE SCALE GENOMIC DNA]</scope>
    <source>
        <strain evidence="1 2">DSM 12778</strain>
    </source>
</reference>
<dbReference type="Proteomes" id="UP000235584">
    <property type="component" value="Chromosome"/>
</dbReference>
<keyword evidence="2" id="KW-1185">Reference proteome</keyword>